<evidence type="ECO:0000313" key="3">
    <source>
        <dbReference type="EMBL" id="TDG90381.1"/>
    </source>
</evidence>
<reference evidence="2 5" key="2">
    <citation type="submission" date="2017-04" db="EMBL/GenBank/DDBJ databases">
        <title>Kefir bacterial isolates.</title>
        <authorList>
            <person name="Kim Y."/>
            <person name="Blasche S."/>
            <person name="Patil K.R."/>
        </authorList>
    </citation>
    <scope>NUCLEOTIDE SEQUENCE [LARGE SCALE GENOMIC DNA]</scope>
    <source>
        <strain evidence="2 5">OG2</strain>
    </source>
</reference>
<dbReference type="Pfam" id="PF04237">
    <property type="entry name" value="YjbR"/>
    <property type="match status" value="1"/>
</dbReference>
<dbReference type="Proteomes" id="UP000294668">
    <property type="component" value="Unassembled WGS sequence"/>
</dbReference>
<protein>
    <recommendedName>
        <fullName evidence="7">MmcQ protein</fullName>
    </recommendedName>
</protein>
<dbReference type="AlphaFoldDB" id="A0A269YPD6"/>
<reference evidence="3" key="4">
    <citation type="submission" date="2019-02" db="EMBL/GenBank/DDBJ databases">
        <authorList>
            <person name="Buron G."/>
            <person name="Chaylann A."/>
            <person name="Dolejs I."/>
            <person name="Forster J."/>
            <person name="Miks M.H."/>
        </authorList>
    </citation>
    <scope>NUCLEOTIDE SEQUENCE</scope>
    <source>
        <strain evidence="3">DSM 10551</strain>
    </source>
</reference>
<dbReference type="SUPFAM" id="SSF142906">
    <property type="entry name" value="YjbR-like"/>
    <property type="match status" value="1"/>
</dbReference>
<gene>
    <name evidence="2" type="ORF">B8W98_01135</name>
    <name evidence="3" type="ORF">C5L28_001585</name>
    <name evidence="1" type="ORF">LPKJCM_01090</name>
</gene>
<dbReference type="Gene3D" id="3.90.1150.30">
    <property type="match status" value="1"/>
</dbReference>
<dbReference type="EMBL" id="PUFL01000071">
    <property type="protein sequence ID" value="TDG90381.1"/>
    <property type="molecule type" value="Genomic_DNA"/>
</dbReference>
<evidence type="ECO:0000313" key="2">
    <source>
        <dbReference type="EMBL" id="PAK87415.1"/>
    </source>
</evidence>
<dbReference type="PANTHER" id="PTHR35145:SF1">
    <property type="entry name" value="CYTOPLASMIC PROTEIN"/>
    <property type="match status" value="1"/>
</dbReference>
<dbReference type="Proteomes" id="UP000214739">
    <property type="component" value="Unassembled WGS sequence"/>
</dbReference>
<keyword evidence="6" id="KW-1185">Reference proteome</keyword>
<dbReference type="OrthoDB" id="9789813at2"/>
<evidence type="ECO:0008006" key="7">
    <source>
        <dbReference type="Google" id="ProtNLM"/>
    </source>
</evidence>
<evidence type="ECO:0000313" key="4">
    <source>
        <dbReference type="Proteomes" id="UP000214739"/>
    </source>
</evidence>
<organism evidence="2 5">
    <name type="scientific">Lentilactobacillus parakefiri</name>
    <dbReference type="NCBI Taxonomy" id="152332"/>
    <lineage>
        <taxon>Bacteria</taxon>
        <taxon>Bacillati</taxon>
        <taxon>Bacillota</taxon>
        <taxon>Bacilli</taxon>
        <taxon>Lactobacillales</taxon>
        <taxon>Lactobacillaceae</taxon>
        <taxon>Lentilactobacillus</taxon>
    </lineage>
</organism>
<dbReference type="RefSeq" id="WP_057962905.1">
    <property type="nucleotide sequence ID" value="NZ_BAAAXO010000033.1"/>
</dbReference>
<dbReference type="InterPro" id="IPR007351">
    <property type="entry name" value="YjbR"/>
</dbReference>
<dbReference type="EMBL" id="NCXI01000004">
    <property type="protein sequence ID" value="PAK87415.1"/>
    <property type="molecule type" value="Genomic_DNA"/>
</dbReference>
<evidence type="ECO:0000313" key="5">
    <source>
        <dbReference type="Proteomes" id="UP000216802"/>
    </source>
</evidence>
<dbReference type="PANTHER" id="PTHR35145">
    <property type="entry name" value="CYTOPLASMIC PROTEIN-RELATED"/>
    <property type="match status" value="1"/>
</dbReference>
<sequence length="116" mass="13643">MNYQDVITYVVKEYGVQPEYLWKKYPSFAVLRHPENRKWFGLVMQVEKMQLGLSGQGKEDIMDVKLDPKEVEFRQATLGILPAYHMNKTNWLSIRLNEVDSKQICDLIDASYQLTK</sequence>
<evidence type="ECO:0000313" key="6">
    <source>
        <dbReference type="Proteomes" id="UP000294668"/>
    </source>
</evidence>
<evidence type="ECO:0000313" key="1">
    <source>
        <dbReference type="EMBL" id="GAW71982.1"/>
    </source>
</evidence>
<accession>A0A269YPD6</accession>
<reference evidence="3 6" key="3">
    <citation type="journal article" date="2019" name="Appl. Microbiol. Biotechnol.">
        <title>Uncovering carbohydrate metabolism through a genotype-phenotype association study of 56 lactic acid bacteria genomes.</title>
        <authorList>
            <person name="Buron-Moles G."/>
            <person name="Chailyan A."/>
            <person name="Dolejs I."/>
            <person name="Forster J."/>
            <person name="Miks M.H."/>
        </authorList>
    </citation>
    <scope>NUCLEOTIDE SEQUENCE [LARGE SCALE GENOMIC DNA]</scope>
    <source>
        <strain evidence="3 6">DSM 10551</strain>
    </source>
</reference>
<dbReference type="InterPro" id="IPR038056">
    <property type="entry name" value="YjbR-like_sf"/>
</dbReference>
<name>A0A269YPD6_9LACO</name>
<comment type="caution">
    <text evidence="2">The sequence shown here is derived from an EMBL/GenBank/DDBJ whole genome shotgun (WGS) entry which is preliminary data.</text>
</comment>
<proteinExistence type="predicted"/>
<dbReference type="InterPro" id="IPR058532">
    <property type="entry name" value="YjbR/MT2646/Rv2570-like"/>
</dbReference>
<reference evidence="1 4" key="1">
    <citation type="journal article" date="2017" name="Biosci Microbiota Food Health">
        <title>Genomic characterization reconfirms the taxonomic status of Lactobacillus parakefiri.</title>
        <authorList>
            <person name="Tanizawa Y."/>
            <person name="Kobayashi H."/>
            <person name="Kaminuma E."/>
            <person name="Sakamoto M."/>
            <person name="Ohkuma M."/>
            <person name="Nakamura Y."/>
            <person name="Arita M."/>
            <person name="Tohno M."/>
        </authorList>
    </citation>
    <scope>NUCLEOTIDE SEQUENCE [LARGE SCALE GENOMIC DNA]</scope>
    <source>
        <strain evidence="1 4">JCM 8573</strain>
    </source>
</reference>
<dbReference type="Proteomes" id="UP000216802">
    <property type="component" value="Unassembled WGS sequence"/>
</dbReference>
<dbReference type="EMBL" id="BDGB01000053">
    <property type="protein sequence ID" value="GAW71982.1"/>
    <property type="molecule type" value="Genomic_DNA"/>
</dbReference>